<evidence type="ECO:0000313" key="1">
    <source>
        <dbReference type="EMBL" id="GAH34613.1"/>
    </source>
</evidence>
<comment type="caution">
    <text evidence="1">The sequence shown here is derived from an EMBL/GenBank/DDBJ whole genome shotgun (WGS) entry which is preliminary data.</text>
</comment>
<proteinExistence type="predicted"/>
<sequence length="51" mass="5659">MGAQSDPKVNAQNISSRGIFKIVIPKRCSKFHVLAIISGKINVFKMNNKTK</sequence>
<accession>X1GNM9</accession>
<name>X1GNM9_9ZZZZ</name>
<dbReference type="EMBL" id="BARU01005319">
    <property type="protein sequence ID" value="GAH34613.1"/>
    <property type="molecule type" value="Genomic_DNA"/>
</dbReference>
<reference evidence="1" key="1">
    <citation type="journal article" date="2014" name="Front. Microbiol.">
        <title>High frequency of phylogenetically diverse reductive dehalogenase-homologous genes in deep subseafloor sedimentary metagenomes.</title>
        <authorList>
            <person name="Kawai M."/>
            <person name="Futagami T."/>
            <person name="Toyoda A."/>
            <person name="Takaki Y."/>
            <person name="Nishi S."/>
            <person name="Hori S."/>
            <person name="Arai W."/>
            <person name="Tsubouchi T."/>
            <person name="Morono Y."/>
            <person name="Uchiyama I."/>
            <person name="Ito T."/>
            <person name="Fujiyama A."/>
            <person name="Inagaki F."/>
            <person name="Takami H."/>
        </authorList>
    </citation>
    <scope>NUCLEOTIDE SEQUENCE</scope>
    <source>
        <strain evidence="1">Expedition CK06-06</strain>
    </source>
</reference>
<protein>
    <submittedName>
        <fullName evidence="1">Uncharacterized protein</fullName>
    </submittedName>
</protein>
<organism evidence="1">
    <name type="scientific">marine sediment metagenome</name>
    <dbReference type="NCBI Taxonomy" id="412755"/>
    <lineage>
        <taxon>unclassified sequences</taxon>
        <taxon>metagenomes</taxon>
        <taxon>ecological metagenomes</taxon>
    </lineage>
</organism>
<dbReference type="AlphaFoldDB" id="X1GNM9"/>
<gene>
    <name evidence="1" type="ORF">S03H2_10330</name>
</gene>